<dbReference type="AlphaFoldDB" id="A0A1M6W8P5"/>
<proteinExistence type="predicted"/>
<protein>
    <submittedName>
        <fullName evidence="1">Uncharacterized protein</fullName>
    </submittedName>
</protein>
<organism evidence="1 2">
    <name type="scientific">Roseovarius marisflavi</name>
    <dbReference type="NCBI Taxonomy" id="1054996"/>
    <lineage>
        <taxon>Bacteria</taxon>
        <taxon>Pseudomonadati</taxon>
        <taxon>Pseudomonadota</taxon>
        <taxon>Alphaproteobacteria</taxon>
        <taxon>Rhodobacterales</taxon>
        <taxon>Roseobacteraceae</taxon>
        <taxon>Roseovarius</taxon>
    </lineage>
</organism>
<dbReference type="STRING" id="1054996.SAMN05444414_102187"/>
<dbReference type="EMBL" id="FRBN01000002">
    <property type="protein sequence ID" value="SHK90162.1"/>
    <property type="molecule type" value="Genomic_DNA"/>
</dbReference>
<reference evidence="2" key="1">
    <citation type="submission" date="2016-11" db="EMBL/GenBank/DDBJ databases">
        <authorList>
            <person name="Varghese N."/>
            <person name="Submissions S."/>
        </authorList>
    </citation>
    <scope>NUCLEOTIDE SEQUENCE [LARGE SCALE GENOMIC DNA]</scope>
    <source>
        <strain evidence="2">DSM 29327</strain>
    </source>
</reference>
<sequence length="188" mass="19602">MSIPSKLGAGRCIHAIAALSLVGTTTIAAAETAEDKIARAMSAAPSDISEAATIMDVDGTILREGSNGWVCLPGIGLIPGDQHPMCNDAVWMKWMAAAGSGSAFSTDVVGVSYMLMGDAMVNNENPMATDPNDGGVWVQEGPHTMIVFPNMDMLADLPRDPFAGGPYVMWGETPLAHVMLPTEAKTAP</sequence>
<evidence type="ECO:0000313" key="2">
    <source>
        <dbReference type="Proteomes" id="UP000184191"/>
    </source>
</evidence>
<keyword evidence="2" id="KW-1185">Reference proteome</keyword>
<dbReference type="Proteomes" id="UP000184191">
    <property type="component" value="Unassembled WGS sequence"/>
</dbReference>
<accession>A0A1M6W8P5</accession>
<dbReference type="OrthoDB" id="4760845at2"/>
<evidence type="ECO:0000313" key="1">
    <source>
        <dbReference type="EMBL" id="SHK90162.1"/>
    </source>
</evidence>
<name>A0A1M6W8P5_9RHOB</name>
<dbReference type="RefSeq" id="WP_073194982.1">
    <property type="nucleotide sequence ID" value="NZ_FRBN01000002.1"/>
</dbReference>
<gene>
    <name evidence="1" type="ORF">SAMN05444414_102187</name>
</gene>